<evidence type="ECO:0000313" key="6">
    <source>
        <dbReference type="Proteomes" id="UP000283644"/>
    </source>
</evidence>
<comment type="cofactor">
    <cofactor evidence="1">
        <name>thiamine diphosphate</name>
        <dbReference type="ChEBI" id="CHEBI:58937"/>
    </cofactor>
</comment>
<dbReference type="SMART" id="SM00861">
    <property type="entry name" value="Transket_pyr"/>
    <property type="match status" value="1"/>
</dbReference>
<dbReference type="InterPro" id="IPR033248">
    <property type="entry name" value="Transketolase_C"/>
</dbReference>
<dbReference type="Pfam" id="PF02780">
    <property type="entry name" value="Transketolase_C"/>
    <property type="match status" value="1"/>
</dbReference>
<dbReference type="SUPFAM" id="SSF52518">
    <property type="entry name" value="Thiamin diphosphate-binding fold (THDP-binding)"/>
    <property type="match status" value="1"/>
</dbReference>
<dbReference type="Gene3D" id="3.40.50.970">
    <property type="match status" value="1"/>
</dbReference>
<dbReference type="RefSeq" id="WP_118927492.1">
    <property type="nucleotide sequence ID" value="NZ_QXGH01000028.1"/>
</dbReference>
<dbReference type="SUPFAM" id="SSF52922">
    <property type="entry name" value="TK C-terminal domain-like"/>
    <property type="match status" value="1"/>
</dbReference>
<dbReference type="Gene3D" id="3.40.50.920">
    <property type="match status" value="1"/>
</dbReference>
<dbReference type="InterPro" id="IPR005475">
    <property type="entry name" value="Transketolase-like_Pyr-bd"/>
</dbReference>
<gene>
    <name evidence="5" type="ORF">D0Z08_22385</name>
</gene>
<keyword evidence="6" id="KW-1185">Reference proteome</keyword>
<dbReference type="InterPro" id="IPR029061">
    <property type="entry name" value="THDP-binding"/>
</dbReference>
<keyword evidence="3" id="KW-0786">Thiamine pyrophosphate</keyword>
<dbReference type="GO" id="GO:0000287">
    <property type="term" value="F:magnesium ion binding"/>
    <property type="evidence" value="ECO:0007669"/>
    <property type="project" value="UniProtKB-ARBA"/>
</dbReference>
<dbReference type="Pfam" id="PF02779">
    <property type="entry name" value="Transket_pyr"/>
    <property type="match status" value="1"/>
</dbReference>
<proteinExistence type="predicted"/>
<evidence type="ECO:0000259" key="4">
    <source>
        <dbReference type="SMART" id="SM00861"/>
    </source>
</evidence>
<keyword evidence="2" id="KW-0560">Oxidoreductase</keyword>
<evidence type="ECO:0000313" key="5">
    <source>
        <dbReference type="EMBL" id="RHW24949.1"/>
    </source>
</evidence>
<accession>A0A417XWT1</accession>
<name>A0A417XWT1_9ACTN</name>
<dbReference type="EMBL" id="QXGH01000028">
    <property type="protein sequence ID" value="RHW24949.1"/>
    <property type="molecule type" value="Genomic_DNA"/>
</dbReference>
<dbReference type="PANTHER" id="PTHR43257">
    <property type="entry name" value="PYRUVATE DEHYDROGENASE E1 COMPONENT BETA SUBUNIT"/>
    <property type="match status" value="1"/>
</dbReference>
<dbReference type="PANTHER" id="PTHR43257:SF2">
    <property type="entry name" value="PYRUVATE DEHYDROGENASE E1 COMPONENT SUBUNIT BETA"/>
    <property type="match status" value="1"/>
</dbReference>
<protein>
    <submittedName>
        <fullName evidence="5">Alpha-ketoacid dehydrogenase subunit beta</fullName>
    </submittedName>
</protein>
<sequence length="335" mass="35952">MSTTVERRVRTVRESLASTLGEAMAADESMVLLGETVRAGGAQGVARGLYERFGPSRVIETPVSENGIFGAALGLALSGFRPVVEIYSADFLLAVANEIVNDIAKWRIQHGQPGAQLPVLIRGCMGATAGLGPEHSQSMEPFFFHSPGLQICVPSTLENAPALLDAALESRQPTLFLEHRKVYELQGSGTPEPRPAAEPGTAEVVRVGTDLTMVAWGWMRTEAEAACATLAEHGVTVELVDPRWIRPFDYATVVNSVAKTGRLLVLEEAFITGGIGAEILARVTEAFPGRALVATRVAMPDVIHPYHAEMERQILPTAADAVHAALRLVRNQDES</sequence>
<reference evidence="5 6" key="1">
    <citation type="submission" date="2018-09" db="EMBL/GenBank/DDBJ databases">
        <title>Genome sequencing of Nocardioides immobilis CCTCC AB 2017083 for comparison to Nocardioides silvaticus.</title>
        <authorList>
            <person name="Li C."/>
            <person name="Wang G."/>
        </authorList>
    </citation>
    <scope>NUCLEOTIDE SEQUENCE [LARGE SCALE GENOMIC DNA]</scope>
    <source>
        <strain evidence="5 6">CCTCC AB 2017083</strain>
    </source>
</reference>
<feature type="domain" description="Transketolase-like pyrimidine-binding" evidence="4">
    <location>
        <begin position="10"/>
        <end position="185"/>
    </location>
</feature>
<dbReference type="Proteomes" id="UP000283644">
    <property type="component" value="Unassembled WGS sequence"/>
</dbReference>
<dbReference type="OrthoDB" id="9766715at2"/>
<comment type="caution">
    <text evidence="5">The sequence shown here is derived from an EMBL/GenBank/DDBJ whole genome shotgun (WGS) entry which is preliminary data.</text>
</comment>
<evidence type="ECO:0000256" key="1">
    <source>
        <dbReference type="ARBA" id="ARBA00001964"/>
    </source>
</evidence>
<evidence type="ECO:0000256" key="3">
    <source>
        <dbReference type="ARBA" id="ARBA00023052"/>
    </source>
</evidence>
<organism evidence="5 6">
    <name type="scientific">Nocardioides immobilis</name>
    <dbReference type="NCBI Taxonomy" id="2049295"/>
    <lineage>
        <taxon>Bacteria</taxon>
        <taxon>Bacillati</taxon>
        <taxon>Actinomycetota</taxon>
        <taxon>Actinomycetes</taxon>
        <taxon>Propionibacteriales</taxon>
        <taxon>Nocardioidaceae</taxon>
        <taxon>Nocardioides</taxon>
    </lineage>
</organism>
<dbReference type="AlphaFoldDB" id="A0A417XWT1"/>
<dbReference type="GO" id="GO:0016491">
    <property type="term" value="F:oxidoreductase activity"/>
    <property type="evidence" value="ECO:0007669"/>
    <property type="project" value="UniProtKB-KW"/>
</dbReference>
<dbReference type="InterPro" id="IPR009014">
    <property type="entry name" value="Transketo_C/PFOR_II"/>
</dbReference>
<evidence type="ECO:0000256" key="2">
    <source>
        <dbReference type="ARBA" id="ARBA00023002"/>
    </source>
</evidence>